<dbReference type="RefSeq" id="WP_395131754.1">
    <property type="nucleotide sequence ID" value="NZ_JBIMPR010000002.1"/>
</dbReference>
<dbReference type="InterPro" id="IPR028082">
    <property type="entry name" value="Peripla_BP_I"/>
</dbReference>
<dbReference type="InterPro" id="IPR051010">
    <property type="entry name" value="BCAA_transport"/>
</dbReference>
<dbReference type="InterPro" id="IPR028081">
    <property type="entry name" value="Leu-bd"/>
</dbReference>
<dbReference type="EMBL" id="JBIMPR010000002">
    <property type="protein sequence ID" value="MFH5773172.1"/>
    <property type="molecule type" value="Genomic_DNA"/>
</dbReference>
<evidence type="ECO:0000259" key="4">
    <source>
        <dbReference type="Pfam" id="PF13458"/>
    </source>
</evidence>
<feature type="domain" description="Leucine-binding protein" evidence="4">
    <location>
        <begin position="37"/>
        <end position="373"/>
    </location>
</feature>
<keyword evidence="3" id="KW-0813">Transport</keyword>
<evidence type="ECO:0000256" key="1">
    <source>
        <dbReference type="ARBA" id="ARBA00010062"/>
    </source>
</evidence>
<protein>
    <submittedName>
        <fullName evidence="5">ABC transporter substrate-binding protein</fullName>
    </submittedName>
</protein>
<accession>A0ABW7LJT2</accession>
<name>A0ABW7LJT2_9RHOB</name>
<dbReference type="SUPFAM" id="SSF53822">
    <property type="entry name" value="Periplasmic binding protein-like I"/>
    <property type="match status" value="1"/>
</dbReference>
<keyword evidence="3" id="KW-0029">Amino-acid transport</keyword>
<reference evidence="5 6" key="1">
    <citation type="submission" date="2024-10" db="EMBL/GenBank/DDBJ databases">
        <title>Paracoccus drimophilus sp. nov., a novel bacterium from corn roots in Hunan.</title>
        <authorList>
            <person name="Li X."/>
        </authorList>
    </citation>
    <scope>NUCLEOTIDE SEQUENCE [LARGE SCALE GENOMIC DNA]</scope>
    <source>
        <strain evidence="5 6">NGMCC 1.201697</strain>
    </source>
</reference>
<evidence type="ECO:0000256" key="2">
    <source>
        <dbReference type="ARBA" id="ARBA00022729"/>
    </source>
</evidence>
<dbReference type="PANTHER" id="PTHR30483:SF6">
    <property type="entry name" value="PERIPLASMIC BINDING PROTEIN OF ABC TRANSPORTER FOR NATURAL AMINO ACIDS"/>
    <property type="match status" value="1"/>
</dbReference>
<keyword evidence="6" id="KW-1185">Reference proteome</keyword>
<organism evidence="5 6">
    <name type="scientific">Paracoccus broussonetiae subsp. drimophilus</name>
    <dbReference type="NCBI Taxonomy" id="3373869"/>
    <lineage>
        <taxon>Bacteria</taxon>
        <taxon>Pseudomonadati</taxon>
        <taxon>Pseudomonadota</taxon>
        <taxon>Alphaproteobacteria</taxon>
        <taxon>Rhodobacterales</taxon>
        <taxon>Paracoccaceae</taxon>
        <taxon>Paracoccus</taxon>
        <taxon>Paracoccus broussonetiae</taxon>
    </lineage>
</organism>
<comment type="similarity">
    <text evidence="1">Belongs to the leucine-binding protein family.</text>
</comment>
<evidence type="ECO:0000313" key="6">
    <source>
        <dbReference type="Proteomes" id="UP001609376"/>
    </source>
</evidence>
<sequence>MSLSGIDRRRFLLTSGALAAGALGAPSILRAQDGLIVLGHLTPRTGFLGPLGEYAVMAVDLAVEEINAAGGIDGRQLQILKEDSVNPQTASTKAERMIERDNVMAIVGEISSASALTIAQTAERAKRLFINTGANSDTLRGSDCKRHMFHVETQNVMYVNAEGQHLLQNGLVEGKRWYLLTADYAFGHDLSKGAHAFLGRHGGELAGEDLIPTDATDFSSFMLKIRDAKPDLVALNLAGTQITSFLKQYGEFGLEFPLGGFGFDTASAWAAGAENFRGTWPCVWNHQIQTEKSQAFVKAFTAKYGKPPENQAWGDYMAIQILAQAIRDTKGTDPAAIIDYFEDPATKFDMMKTRDGYFHPESHQLLQEIYAITALPSGEAANQWDIFTTSGPLPQPDQPLETLIADAVGGTCSFSS</sequence>
<keyword evidence="2" id="KW-0732">Signal</keyword>
<dbReference type="Pfam" id="PF13458">
    <property type="entry name" value="Peripla_BP_6"/>
    <property type="match status" value="1"/>
</dbReference>
<gene>
    <name evidence="5" type="ORF">ACHFJ0_02910</name>
</gene>
<dbReference type="Gene3D" id="3.40.50.2300">
    <property type="match status" value="2"/>
</dbReference>
<evidence type="ECO:0000256" key="3">
    <source>
        <dbReference type="ARBA" id="ARBA00022970"/>
    </source>
</evidence>
<dbReference type="PANTHER" id="PTHR30483">
    <property type="entry name" value="LEUCINE-SPECIFIC-BINDING PROTEIN"/>
    <property type="match status" value="1"/>
</dbReference>
<dbReference type="PROSITE" id="PS51318">
    <property type="entry name" value="TAT"/>
    <property type="match status" value="1"/>
</dbReference>
<dbReference type="InterPro" id="IPR006311">
    <property type="entry name" value="TAT_signal"/>
</dbReference>
<evidence type="ECO:0000313" key="5">
    <source>
        <dbReference type="EMBL" id="MFH5773172.1"/>
    </source>
</evidence>
<proteinExistence type="inferred from homology"/>
<comment type="caution">
    <text evidence="5">The sequence shown here is derived from an EMBL/GenBank/DDBJ whole genome shotgun (WGS) entry which is preliminary data.</text>
</comment>
<dbReference type="Proteomes" id="UP001609376">
    <property type="component" value="Unassembled WGS sequence"/>
</dbReference>
<dbReference type="CDD" id="cd06268">
    <property type="entry name" value="PBP1_ABC_transporter_LIVBP-like"/>
    <property type="match status" value="1"/>
</dbReference>